<keyword evidence="2" id="KW-1185">Reference proteome</keyword>
<sequence>MPVRKSLEPDQGYYITNHDLITAIELVLGQANSEDCRKLRTMAAAIKKNFSSRSPSSLVKMAVFDCALIDLISRTDPACLGHLVHPVWLARELARLNKLERAIRKGLPLNTEEAAFLTALTGLNSALYEEWLENVIIEADYLYCILPISETISVKGQRVCEQSSGVKAG</sequence>
<organism evidence="1 2">
    <name type="scientific">Fusarium musae</name>
    <dbReference type="NCBI Taxonomy" id="1042133"/>
    <lineage>
        <taxon>Eukaryota</taxon>
        <taxon>Fungi</taxon>
        <taxon>Dikarya</taxon>
        <taxon>Ascomycota</taxon>
        <taxon>Pezizomycotina</taxon>
        <taxon>Sordariomycetes</taxon>
        <taxon>Hypocreomycetidae</taxon>
        <taxon>Hypocreales</taxon>
        <taxon>Nectriaceae</taxon>
        <taxon>Fusarium</taxon>
    </lineage>
</organism>
<dbReference type="EMBL" id="JAHBCI010000004">
    <property type="protein sequence ID" value="KAG9503366.1"/>
    <property type="molecule type" value="Genomic_DNA"/>
</dbReference>
<accession>A0A9P8DK54</accession>
<name>A0A9P8DK54_9HYPO</name>
<dbReference type="KEGG" id="fmu:J7337_006211"/>
<comment type="caution">
    <text evidence="1">The sequence shown here is derived from an EMBL/GenBank/DDBJ whole genome shotgun (WGS) entry which is preliminary data.</text>
</comment>
<evidence type="ECO:0000313" key="1">
    <source>
        <dbReference type="EMBL" id="KAG9503366.1"/>
    </source>
</evidence>
<proteinExistence type="predicted"/>
<protein>
    <submittedName>
        <fullName evidence="1">Uncharacterized protein</fullName>
    </submittedName>
</protein>
<dbReference type="Proteomes" id="UP000827133">
    <property type="component" value="Unassembled WGS sequence"/>
</dbReference>
<dbReference type="GeneID" id="68314067"/>
<dbReference type="AlphaFoldDB" id="A0A9P8DK54"/>
<dbReference type="RefSeq" id="XP_044682366.1">
    <property type="nucleotide sequence ID" value="XM_044823875.1"/>
</dbReference>
<reference evidence="1" key="1">
    <citation type="journal article" date="2021" name="Mol. Plant Microbe Interact.">
        <title>Telomere to telomere genome assembly of Fusarium musae F31, causal agent of crown rot disease of banana.</title>
        <authorList>
            <person name="Degradi L."/>
            <person name="Tava V."/>
            <person name="Kunova A."/>
            <person name="Cortesi P."/>
            <person name="Saracchi M."/>
            <person name="Pasquali M."/>
        </authorList>
    </citation>
    <scope>NUCLEOTIDE SEQUENCE</scope>
    <source>
        <strain evidence="1">F31</strain>
    </source>
</reference>
<gene>
    <name evidence="1" type="ORF">J7337_006211</name>
</gene>
<evidence type="ECO:0000313" key="2">
    <source>
        <dbReference type="Proteomes" id="UP000827133"/>
    </source>
</evidence>